<dbReference type="Pfam" id="PF01757">
    <property type="entry name" value="Acyl_transf_3"/>
    <property type="match status" value="1"/>
</dbReference>
<dbReference type="GO" id="GO:0016787">
    <property type="term" value="F:hydrolase activity"/>
    <property type="evidence" value="ECO:0007669"/>
    <property type="project" value="UniProtKB-KW"/>
</dbReference>
<dbReference type="GO" id="GO:0009103">
    <property type="term" value="P:lipopolysaccharide biosynthetic process"/>
    <property type="evidence" value="ECO:0007669"/>
    <property type="project" value="TreeGrafter"/>
</dbReference>
<feature type="transmembrane region" description="Helical" evidence="2">
    <location>
        <begin position="72"/>
        <end position="93"/>
    </location>
</feature>
<keyword evidence="2" id="KW-0472">Membrane</keyword>
<dbReference type="STRING" id="521013.SAMN04488567_3612"/>
<evidence type="ECO:0000259" key="3">
    <source>
        <dbReference type="Pfam" id="PF01757"/>
    </source>
</evidence>
<evidence type="ECO:0000313" key="4">
    <source>
        <dbReference type="EMBL" id="SDF18869.1"/>
    </source>
</evidence>
<dbReference type="PANTHER" id="PTHR23028">
    <property type="entry name" value="ACETYLTRANSFERASE"/>
    <property type="match status" value="1"/>
</dbReference>
<evidence type="ECO:0000256" key="1">
    <source>
        <dbReference type="SAM" id="MobiDB-lite"/>
    </source>
</evidence>
<keyword evidence="4" id="KW-0378">Hydrolase</keyword>
<keyword evidence="2" id="KW-0812">Transmembrane</keyword>
<feature type="transmembrane region" description="Helical" evidence="2">
    <location>
        <begin position="353"/>
        <end position="370"/>
    </location>
</feature>
<name>A0A1G7J2Y4_9RHOB</name>
<feature type="transmembrane region" description="Helical" evidence="2">
    <location>
        <begin position="293"/>
        <end position="310"/>
    </location>
</feature>
<feature type="region of interest" description="Disordered" evidence="1">
    <location>
        <begin position="1"/>
        <end position="21"/>
    </location>
</feature>
<dbReference type="InterPro" id="IPR050879">
    <property type="entry name" value="Acyltransferase_3"/>
</dbReference>
<feature type="domain" description="Acyltransferase 3" evidence="3">
    <location>
        <begin position="29"/>
        <end position="371"/>
    </location>
</feature>
<sequence>MTGPSERAAGPAGLTGPAAPPPAGGGRLAALDGLRGLAALAVVLYHFLARFGEAHWGVSLYPHGDVSARFPALLQFGRFGVYLFFAISGFVILMTLERCSGLVDFAVRRAARLWPAMLVCATLSTLVLNGSGVTTHYPGWERFAVTPLEYLSSLVFLPPDMVGGALGLGGDPRWVEGVYWTLWAEIRFYALVAVVFLLAGRHFVLAWLAVQLASAGLETVRMIDPGLATAQFKLALVLQPQNLCWFSMGMAAYLWRRGRPGAVPLAVLALYAIAAKDLVAWQEGGLVLHPGRAATYAAVLAIVAAVAGRVPMRPLASAPLVAVGLASYPLYLFHQGPGMVGFMYAERAGIAPWAAFALVFAAVVGVALLLHRLVERPGQRWLTGLGRRGLMRLEARWPALRFGGGARFGAAA</sequence>
<dbReference type="Proteomes" id="UP000198922">
    <property type="component" value="Unassembled WGS sequence"/>
</dbReference>
<organism evidence="4 5">
    <name type="scientific">Limimaricola pyoseonensis</name>
    <dbReference type="NCBI Taxonomy" id="521013"/>
    <lineage>
        <taxon>Bacteria</taxon>
        <taxon>Pseudomonadati</taxon>
        <taxon>Pseudomonadota</taxon>
        <taxon>Alphaproteobacteria</taxon>
        <taxon>Rhodobacterales</taxon>
        <taxon>Paracoccaceae</taxon>
        <taxon>Limimaricola</taxon>
    </lineage>
</organism>
<evidence type="ECO:0000256" key="2">
    <source>
        <dbReference type="SAM" id="Phobius"/>
    </source>
</evidence>
<reference evidence="5" key="1">
    <citation type="submission" date="2016-10" db="EMBL/GenBank/DDBJ databases">
        <authorList>
            <person name="Varghese N."/>
            <person name="Submissions S."/>
        </authorList>
    </citation>
    <scope>NUCLEOTIDE SEQUENCE [LARGE SCALE GENOMIC DNA]</scope>
    <source>
        <strain evidence="5">DSM 21424</strain>
    </source>
</reference>
<dbReference type="GO" id="GO:0016020">
    <property type="term" value="C:membrane"/>
    <property type="evidence" value="ECO:0007669"/>
    <property type="project" value="TreeGrafter"/>
</dbReference>
<dbReference type="GO" id="GO:0016747">
    <property type="term" value="F:acyltransferase activity, transferring groups other than amino-acyl groups"/>
    <property type="evidence" value="ECO:0007669"/>
    <property type="project" value="InterPro"/>
</dbReference>
<protein>
    <submittedName>
        <fullName evidence="4">Peptidoglycan/LPS O-acetylase OafA/YrhL, contains acyltransferase and SGNH-hydrolase domains</fullName>
    </submittedName>
</protein>
<feature type="transmembrane region" description="Helical" evidence="2">
    <location>
        <begin position="113"/>
        <end position="130"/>
    </location>
</feature>
<feature type="compositionally biased region" description="Low complexity" evidence="1">
    <location>
        <begin position="7"/>
        <end position="17"/>
    </location>
</feature>
<keyword evidence="4" id="KW-0012">Acyltransferase</keyword>
<proteinExistence type="predicted"/>
<accession>A0A1G7J2Y4</accession>
<keyword evidence="4" id="KW-0808">Transferase</keyword>
<dbReference type="EMBL" id="FNAT01000008">
    <property type="protein sequence ID" value="SDF18869.1"/>
    <property type="molecule type" value="Genomic_DNA"/>
</dbReference>
<dbReference type="PANTHER" id="PTHR23028:SF53">
    <property type="entry name" value="ACYL_TRANSF_3 DOMAIN-CONTAINING PROTEIN"/>
    <property type="match status" value="1"/>
</dbReference>
<feature type="transmembrane region" description="Helical" evidence="2">
    <location>
        <begin position="188"/>
        <end position="210"/>
    </location>
</feature>
<dbReference type="InterPro" id="IPR002656">
    <property type="entry name" value="Acyl_transf_3_dom"/>
</dbReference>
<keyword evidence="2" id="KW-1133">Transmembrane helix</keyword>
<dbReference type="AlphaFoldDB" id="A0A1G7J2Y4"/>
<evidence type="ECO:0000313" key="5">
    <source>
        <dbReference type="Proteomes" id="UP000198922"/>
    </source>
</evidence>
<keyword evidence="5" id="KW-1185">Reference proteome</keyword>
<gene>
    <name evidence="4" type="ORF">SAMN04488567_3612</name>
</gene>
<feature type="transmembrane region" description="Helical" evidence="2">
    <location>
        <begin position="315"/>
        <end position="333"/>
    </location>
</feature>